<evidence type="ECO:0000256" key="14">
    <source>
        <dbReference type="SAM" id="MobiDB-lite"/>
    </source>
</evidence>
<dbReference type="Pfam" id="PF10496">
    <property type="entry name" value="Syntaxin-18_N"/>
    <property type="match status" value="1"/>
</dbReference>
<dbReference type="InterPro" id="IPR006012">
    <property type="entry name" value="Syntaxin/epimorphin_CS"/>
</dbReference>
<dbReference type="GO" id="GO:0031201">
    <property type="term" value="C:SNARE complex"/>
    <property type="evidence" value="ECO:0007669"/>
    <property type="project" value="TreeGrafter"/>
</dbReference>
<dbReference type="EMBL" id="GANO01000162">
    <property type="protein sequence ID" value="JAB59709.1"/>
    <property type="molecule type" value="mRNA"/>
</dbReference>
<feature type="domain" description="SNARE-complex protein Syntaxin-18 N-terminal" evidence="16">
    <location>
        <begin position="1"/>
        <end position="90"/>
    </location>
</feature>
<dbReference type="GO" id="GO:0006886">
    <property type="term" value="P:intracellular protein transport"/>
    <property type="evidence" value="ECO:0007669"/>
    <property type="project" value="InterPro"/>
</dbReference>
<dbReference type="PANTHER" id="PTHR15959:SF0">
    <property type="entry name" value="SYNTAXIN-18"/>
    <property type="match status" value="1"/>
</dbReference>
<evidence type="ECO:0000256" key="11">
    <source>
        <dbReference type="ARBA" id="ARBA00023054"/>
    </source>
</evidence>
<sequence>MDVTPLFKALVKTVRLKTKSTAPTLDKNRILPTSKKPKSSQYEFAKKSKDIKFKITQLRNFLIENRSAYMQIAYHLKNSTQMTDDERALIDRESEKILKICGQLISDFKAENTHQQASKVTKQYREFTGEILDSLQNYLNAVFNIYNEQKQFRIQRELETYKYLKLYSDGKSLKPAPVPPIDVNKLPKNVIDDDDDEEREDEIDQSKLSSTTNQHNSTIRQKSNLSIQDEELLNNSSFLLEELSPEDIQIFESENIQLYNELKGLNEEVEQIEKNVVDIMQLQNIFTEKISLQQSDIERIANTVVGATENVKDANEQINQAIRRNAGLRVWVLFFLIVMSFSLLFLDWYND</sequence>
<comment type="function">
    <text evidence="1">Syntaxin that may be involved in targeting and fusion of Golgi-derived retrograde transport vesicles with the ER.</text>
</comment>
<name>U5EPH8_9DIPT</name>
<keyword evidence="12 15" id="KW-0472">Membrane</keyword>
<accession>U5EPH8</accession>
<evidence type="ECO:0000256" key="5">
    <source>
        <dbReference type="ARBA" id="ARBA00022448"/>
    </source>
</evidence>
<protein>
    <recommendedName>
        <fullName evidence="4">Syntaxin-18</fullName>
    </recommendedName>
</protein>
<keyword evidence="7" id="KW-0256">Endoplasmic reticulum</keyword>
<feature type="region of interest" description="Disordered" evidence="14">
    <location>
        <begin position="177"/>
        <end position="223"/>
    </location>
</feature>
<evidence type="ECO:0000256" key="1">
    <source>
        <dbReference type="ARBA" id="ARBA00003746"/>
    </source>
</evidence>
<feature type="coiled-coil region" evidence="13">
    <location>
        <begin position="248"/>
        <end position="324"/>
    </location>
</feature>
<dbReference type="Gene3D" id="1.20.5.110">
    <property type="match status" value="1"/>
</dbReference>
<evidence type="ECO:0000313" key="17">
    <source>
        <dbReference type="EMBL" id="JAB59709.1"/>
    </source>
</evidence>
<keyword evidence="6 15" id="KW-0812">Transmembrane</keyword>
<evidence type="ECO:0000256" key="3">
    <source>
        <dbReference type="ARBA" id="ARBA00009063"/>
    </source>
</evidence>
<keyword evidence="10 15" id="KW-1133">Transmembrane helix</keyword>
<evidence type="ECO:0000256" key="9">
    <source>
        <dbReference type="ARBA" id="ARBA00022927"/>
    </source>
</evidence>
<dbReference type="PROSITE" id="PS00914">
    <property type="entry name" value="SYNTAXIN"/>
    <property type="match status" value="1"/>
</dbReference>
<dbReference type="InterPro" id="IPR019529">
    <property type="entry name" value="Syntaxin-18_N"/>
</dbReference>
<proteinExistence type="evidence at transcript level"/>
<feature type="compositionally biased region" description="Polar residues" evidence="14">
    <location>
        <begin position="206"/>
        <end position="223"/>
    </location>
</feature>
<keyword evidence="11 13" id="KW-0175">Coiled coil</keyword>
<evidence type="ECO:0000256" key="10">
    <source>
        <dbReference type="ARBA" id="ARBA00022989"/>
    </source>
</evidence>
<keyword evidence="8" id="KW-0931">ER-Golgi transport</keyword>
<dbReference type="GO" id="GO:0006890">
    <property type="term" value="P:retrograde vesicle-mediated transport, Golgi to endoplasmic reticulum"/>
    <property type="evidence" value="ECO:0007669"/>
    <property type="project" value="TreeGrafter"/>
</dbReference>
<dbReference type="PANTHER" id="PTHR15959">
    <property type="entry name" value="SYNTAXIN-18"/>
    <property type="match status" value="1"/>
</dbReference>
<keyword evidence="9" id="KW-0653">Protein transport</keyword>
<comment type="subcellular location">
    <subcellularLocation>
        <location evidence="2">Endoplasmic reticulum membrane</location>
        <topology evidence="2">Single-pass type IV membrane protein</topology>
    </subcellularLocation>
</comment>
<evidence type="ECO:0000256" key="12">
    <source>
        <dbReference type="ARBA" id="ARBA00023136"/>
    </source>
</evidence>
<keyword evidence="5" id="KW-0813">Transport</keyword>
<comment type="similarity">
    <text evidence="3">Belongs to the syntaxin family.</text>
</comment>
<reference evidence="17" key="1">
    <citation type="journal article" date="2014" name="Insect Biochem. Mol. Biol.">
        <title>An insight into the sialome of the frog biting fly, Corethrella appendiculata.</title>
        <authorList>
            <person name="Ribeiro J.M.C."/>
            <person name="Chagas A.C."/>
            <person name="Pham V.M."/>
            <person name="Lounibos L.P."/>
            <person name="Calvo E."/>
        </authorList>
    </citation>
    <scope>NUCLEOTIDE SEQUENCE</scope>
    <source>
        <tissue evidence="17">Salivary glands</tissue>
    </source>
</reference>
<dbReference type="SUPFAM" id="SSF58038">
    <property type="entry name" value="SNARE fusion complex"/>
    <property type="match status" value="1"/>
</dbReference>
<feature type="transmembrane region" description="Helical" evidence="15">
    <location>
        <begin position="330"/>
        <end position="349"/>
    </location>
</feature>
<evidence type="ECO:0000259" key="16">
    <source>
        <dbReference type="Pfam" id="PF10496"/>
    </source>
</evidence>
<dbReference type="FunFam" id="1.20.5.110:FF:000015">
    <property type="entry name" value="Syntaxin-18, putative"/>
    <property type="match status" value="1"/>
</dbReference>
<evidence type="ECO:0000256" key="8">
    <source>
        <dbReference type="ARBA" id="ARBA00022892"/>
    </source>
</evidence>
<evidence type="ECO:0000256" key="15">
    <source>
        <dbReference type="SAM" id="Phobius"/>
    </source>
</evidence>
<evidence type="ECO:0000256" key="4">
    <source>
        <dbReference type="ARBA" id="ARBA00019409"/>
    </source>
</evidence>
<organism evidence="17">
    <name type="scientific">Corethrella appendiculata</name>
    <dbReference type="NCBI Taxonomy" id="1370023"/>
    <lineage>
        <taxon>Eukaryota</taxon>
        <taxon>Metazoa</taxon>
        <taxon>Ecdysozoa</taxon>
        <taxon>Arthropoda</taxon>
        <taxon>Hexapoda</taxon>
        <taxon>Insecta</taxon>
        <taxon>Pterygota</taxon>
        <taxon>Neoptera</taxon>
        <taxon>Endopterygota</taxon>
        <taxon>Diptera</taxon>
        <taxon>Nematocera</taxon>
        <taxon>Culicoidea</taxon>
        <taxon>Chaoboridae</taxon>
        <taxon>Corethrella</taxon>
    </lineage>
</organism>
<evidence type="ECO:0000256" key="13">
    <source>
        <dbReference type="SAM" id="Coils"/>
    </source>
</evidence>
<dbReference type="GO" id="GO:0005484">
    <property type="term" value="F:SNAP receptor activity"/>
    <property type="evidence" value="ECO:0007669"/>
    <property type="project" value="InterPro"/>
</dbReference>
<dbReference type="GO" id="GO:0005789">
    <property type="term" value="C:endoplasmic reticulum membrane"/>
    <property type="evidence" value="ECO:0007669"/>
    <property type="project" value="UniProtKB-SubCell"/>
</dbReference>
<evidence type="ECO:0000256" key="7">
    <source>
        <dbReference type="ARBA" id="ARBA00022824"/>
    </source>
</evidence>
<dbReference type="AlphaFoldDB" id="U5EPH8"/>
<evidence type="ECO:0000256" key="2">
    <source>
        <dbReference type="ARBA" id="ARBA00004163"/>
    </source>
</evidence>
<evidence type="ECO:0000256" key="6">
    <source>
        <dbReference type="ARBA" id="ARBA00022692"/>
    </source>
</evidence>
<feature type="compositionally biased region" description="Acidic residues" evidence="14">
    <location>
        <begin position="192"/>
        <end position="203"/>
    </location>
</feature>